<dbReference type="InterPro" id="IPR018062">
    <property type="entry name" value="HTH_AraC-typ_CS"/>
</dbReference>
<dbReference type="Proteomes" id="UP000487117">
    <property type="component" value="Unassembled WGS sequence"/>
</dbReference>
<dbReference type="PROSITE" id="PS01124">
    <property type="entry name" value="HTH_ARAC_FAMILY_2"/>
    <property type="match status" value="1"/>
</dbReference>
<dbReference type="GO" id="GO:0003700">
    <property type="term" value="F:DNA-binding transcription factor activity"/>
    <property type="evidence" value="ECO:0007669"/>
    <property type="project" value="InterPro"/>
</dbReference>
<comment type="caution">
    <text evidence="6">The sequence shown here is derived from an EMBL/GenBank/DDBJ whole genome shotgun (WGS) entry which is preliminary data.</text>
</comment>
<organism evidence="6 7">
    <name type="scientific">Stenotrophomonas maltophilia</name>
    <name type="common">Pseudomonas maltophilia</name>
    <name type="synonym">Xanthomonas maltophilia</name>
    <dbReference type="NCBI Taxonomy" id="40324"/>
    <lineage>
        <taxon>Bacteria</taxon>
        <taxon>Pseudomonadati</taxon>
        <taxon>Pseudomonadota</taxon>
        <taxon>Gammaproteobacteria</taxon>
        <taxon>Lysobacterales</taxon>
        <taxon>Lysobacteraceae</taxon>
        <taxon>Stenotrophomonas</taxon>
        <taxon>Stenotrophomonas maltophilia group</taxon>
    </lineage>
</organism>
<evidence type="ECO:0000313" key="7">
    <source>
        <dbReference type="Proteomes" id="UP000487117"/>
    </source>
</evidence>
<protein>
    <submittedName>
        <fullName evidence="6">HTH-type transcriptional regulator NimR</fullName>
    </submittedName>
</protein>
<dbReference type="PROSITE" id="PS00041">
    <property type="entry name" value="HTH_ARAC_FAMILY_1"/>
    <property type="match status" value="1"/>
</dbReference>
<dbReference type="InterPro" id="IPR018060">
    <property type="entry name" value="HTH_AraC"/>
</dbReference>
<sequence length="267" mass="30357">MPYRKKDIPRSCSLRQGAPWREVPTHFPVTCRVRDYPAGFHISGHWHERHQLVYAMSGLMVVRSEVGRWVVPSTRAIWMPAGMAHAVDCIADVHMRSLYIDPSFAPQLPTEPFSVGVSPLLRELLHVATLIEQPFEEDTRDGRVVRLLLDELHRMDVLPLHLPQPTDPRLQRICQHIQKHPGDEATLQDWAEALAVDAKTIQRHFASELGMTFGQWRQQARLLAAMERLAVGEKVIDAALAMGYDSPSAFTSMFKRQLGQTPAAFFR</sequence>
<name>A0A7V8FK83_STEMA</name>
<dbReference type="CDD" id="cd06124">
    <property type="entry name" value="cupin_NimR-like_N"/>
    <property type="match status" value="1"/>
</dbReference>
<evidence type="ECO:0000256" key="4">
    <source>
        <dbReference type="ARBA" id="ARBA00023163"/>
    </source>
</evidence>
<dbReference type="AlphaFoldDB" id="A0A7V8FK83"/>
<dbReference type="InterPro" id="IPR003313">
    <property type="entry name" value="AraC-bd"/>
</dbReference>
<dbReference type="SMART" id="SM00342">
    <property type="entry name" value="HTH_ARAC"/>
    <property type="match status" value="1"/>
</dbReference>
<dbReference type="Gene3D" id="2.60.120.10">
    <property type="entry name" value="Jelly Rolls"/>
    <property type="match status" value="1"/>
</dbReference>
<dbReference type="Gene3D" id="1.10.10.60">
    <property type="entry name" value="Homeodomain-like"/>
    <property type="match status" value="1"/>
</dbReference>
<gene>
    <name evidence="6" type="primary">nimR_4</name>
    <name evidence="6" type="ORF">GAK31_00802</name>
</gene>
<dbReference type="EMBL" id="WNDS01000001">
    <property type="protein sequence ID" value="KAF1017537.1"/>
    <property type="molecule type" value="Genomic_DNA"/>
</dbReference>
<dbReference type="InterPro" id="IPR009057">
    <property type="entry name" value="Homeodomain-like_sf"/>
</dbReference>
<keyword evidence="3" id="KW-0238">DNA-binding</keyword>
<dbReference type="PANTHER" id="PTHR11019:SF159">
    <property type="entry name" value="TRANSCRIPTIONAL REGULATOR-RELATED"/>
    <property type="match status" value="1"/>
</dbReference>
<evidence type="ECO:0000313" key="6">
    <source>
        <dbReference type="EMBL" id="KAF1017537.1"/>
    </source>
</evidence>
<keyword evidence="4" id="KW-0804">Transcription</keyword>
<dbReference type="InterPro" id="IPR014710">
    <property type="entry name" value="RmlC-like_jellyroll"/>
</dbReference>
<evidence type="ECO:0000256" key="3">
    <source>
        <dbReference type="ARBA" id="ARBA00023125"/>
    </source>
</evidence>
<evidence type="ECO:0000259" key="5">
    <source>
        <dbReference type="PROSITE" id="PS01124"/>
    </source>
</evidence>
<proteinExistence type="predicted"/>
<evidence type="ECO:0000256" key="2">
    <source>
        <dbReference type="ARBA" id="ARBA00023015"/>
    </source>
</evidence>
<dbReference type="Pfam" id="PF12833">
    <property type="entry name" value="HTH_18"/>
    <property type="match status" value="1"/>
</dbReference>
<dbReference type="InterPro" id="IPR011051">
    <property type="entry name" value="RmlC_Cupin_sf"/>
</dbReference>
<dbReference type="SUPFAM" id="SSF46689">
    <property type="entry name" value="Homeodomain-like"/>
    <property type="match status" value="1"/>
</dbReference>
<dbReference type="SUPFAM" id="SSF51182">
    <property type="entry name" value="RmlC-like cupins"/>
    <property type="match status" value="1"/>
</dbReference>
<dbReference type="FunFam" id="1.10.10.60:FF:000132">
    <property type="entry name" value="AraC family transcriptional regulator"/>
    <property type="match status" value="1"/>
</dbReference>
<evidence type="ECO:0000256" key="1">
    <source>
        <dbReference type="ARBA" id="ARBA00022491"/>
    </source>
</evidence>
<feature type="domain" description="HTH araC/xylS-type" evidence="5">
    <location>
        <begin position="171"/>
        <end position="267"/>
    </location>
</feature>
<keyword evidence="2" id="KW-0805">Transcription regulation</keyword>
<accession>A0A7V8FK83</accession>
<dbReference type="PANTHER" id="PTHR11019">
    <property type="entry name" value="HTH-TYPE TRANSCRIPTIONAL REGULATOR NIMR"/>
    <property type="match status" value="1"/>
</dbReference>
<dbReference type="GO" id="GO:0043565">
    <property type="term" value="F:sequence-specific DNA binding"/>
    <property type="evidence" value="ECO:0007669"/>
    <property type="project" value="InterPro"/>
</dbReference>
<dbReference type="Pfam" id="PF02311">
    <property type="entry name" value="AraC_binding"/>
    <property type="match status" value="1"/>
</dbReference>
<keyword evidence="1" id="KW-0678">Repressor</keyword>
<reference evidence="7" key="1">
    <citation type="journal article" date="2020" name="MBio">
        <title>Horizontal gene transfer to a defensive symbiont with a reduced genome amongst a multipartite beetle microbiome.</title>
        <authorList>
            <person name="Waterworth S.C."/>
            <person name="Florez L.V."/>
            <person name="Rees E.R."/>
            <person name="Hertweck C."/>
            <person name="Kaltenpoth M."/>
            <person name="Kwan J.C."/>
        </authorList>
    </citation>
    <scope>NUCLEOTIDE SEQUENCE [LARGE SCALE GENOMIC DNA]</scope>
</reference>